<reference evidence="2" key="1">
    <citation type="submission" date="2016-11" db="EMBL/GenBank/DDBJ databases">
        <title>The genome of Nicotiana attenuata.</title>
        <authorList>
            <person name="Xu S."/>
            <person name="Brockmoeller T."/>
            <person name="Gaquerel E."/>
            <person name="Navarro A."/>
            <person name="Kuhl H."/>
            <person name="Gase K."/>
            <person name="Ling Z."/>
            <person name="Zhou W."/>
            <person name="Kreitzer C."/>
            <person name="Stanke M."/>
            <person name="Tang H."/>
            <person name="Lyons E."/>
            <person name="Pandey P."/>
            <person name="Pandey S.P."/>
            <person name="Timmermann B."/>
            <person name="Baldwin I.T."/>
        </authorList>
    </citation>
    <scope>NUCLEOTIDE SEQUENCE [LARGE SCALE GENOMIC DNA]</scope>
    <source>
        <strain evidence="2">UT</strain>
    </source>
</reference>
<evidence type="ECO:0000313" key="3">
    <source>
        <dbReference type="Proteomes" id="UP000187609"/>
    </source>
</evidence>
<keyword evidence="3" id="KW-1185">Reference proteome</keyword>
<proteinExistence type="predicted"/>
<comment type="caution">
    <text evidence="2">The sequence shown here is derived from an EMBL/GenBank/DDBJ whole genome shotgun (WGS) entry which is preliminary data.</text>
</comment>
<feature type="region of interest" description="Disordered" evidence="1">
    <location>
        <begin position="51"/>
        <end position="76"/>
    </location>
</feature>
<sequence>MLLHNSKSGASPKVSTGDVELSYPWISHCLGPVPKNKNENLAKGPKLCMPSMNHEQFPPRVGQDRKDDQEICKASI</sequence>
<evidence type="ECO:0000256" key="1">
    <source>
        <dbReference type="SAM" id="MobiDB-lite"/>
    </source>
</evidence>
<protein>
    <submittedName>
        <fullName evidence="2">Uncharacterized protein</fullName>
    </submittedName>
</protein>
<feature type="compositionally biased region" description="Basic and acidic residues" evidence="1">
    <location>
        <begin position="62"/>
        <end position="76"/>
    </location>
</feature>
<gene>
    <name evidence="2" type="ORF">A4A49_24196</name>
</gene>
<dbReference type="Gramene" id="OIS99627">
    <property type="protein sequence ID" value="OIS99627"/>
    <property type="gene ID" value="A4A49_24196"/>
</dbReference>
<dbReference type="Proteomes" id="UP000187609">
    <property type="component" value="Unassembled WGS sequence"/>
</dbReference>
<dbReference type="EMBL" id="MJEQ01037190">
    <property type="protein sequence ID" value="OIS99627.1"/>
    <property type="molecule type" value="Genomic_DNA"/>
</dbReference>
<name>A0A1J6I571_NICAT</name>
<accession>A0A1J6I571</accession>
<dbReference type="AlphaFoldDB" id="A0A1J6I571"/>
<evidence type="ECO:0000313" key="2">
    <source>
        <dbReference type="EMBL" id="OIS99627.1"/>
    </source>
</evidence>
<organism evidence="2 3">
    <name type="scientific">Nicotiana attenuata</name>
    <name type="common">Coyote tobacco</name>
    <dbReference type="NCBI Taxonomy" id="49451"/>
    <lineage>
        <taxon>Eukaryota</taxon>
        <taxon>Viridiplantae</taxon>
        <taxon>Streptophyta</taxon>
        <taxon>Embryophyta</taxon>
        <taxon>Tracheophyta</taxon>
        <taxon>Spermatophyta</taxon>
        <taxon>Magnoliopsida</taxon>
        <taxon>eudicotyledons</taxon>
        <taxon>Gunneridae</taxon>
        <taxon>Pentapetalae</taxon>
        <taxon>asterids</taxon>
        <taxon>lamiids</taxon>
        <taxon>Solanales</taxon>
        <taxon>Solanaceae</taxon>
        <taxon>Nicotianoideae</taxon>
        <taxon>Nicotianeae</taxon>
        <taxon>Nicotiana</taxon>
    </lineage>
</organism>